<reference evidence="5" key="1">
    <citation type="submission" date="2024-05" db="EMBL/GenBank/DDBJ databases">
        <title>Isolation and characterization of Sporomusa carbonis sp. nov., a carboxydotrophic hydrogenogen in the genus of Sporomusa isolated from a charcoal burning pile.</title>
        <authorList>
            <person name="Boeer T."/>
            <person name="Rosenbaum F."/>
            <person name="Eysell L."/>
            <person name="Mueller V."/>
            <person name="Daniel R."/>
            <person name="Poehlein A."/>
        </authorList>
    </citation>
    <scope>NUCLEOTIDE SEQUENCE [LARGE SCALE GENOMIC DNA]</scope>
    <source>
        <strain evidence="5">DSM 10669</strain>
    </source>
</reference>
<dbReference type="Pfam" id="PF26078">
    <property type="entry name" value="Baseplate_J_M"/>
    <property type="match status" value="1"/>
</dbReference>
<dbReference type="Pfam" id="PF26079">
    <property type="entry name" value="Baseplate_J_C"/>
    <property type="match status" value="1"/>
</dbReference>
<feature type="domain" description="Baseplate J-like C-terminal" evidence="4">
    <location>
        <begin position="287"/>
        <end position="364"/>
    </location>
</feature>
<organism evidence="5 6">
    <name type="scientific">Sporomusa silvacetica DSM 10669</name>
    <dbReference type="NCBI Taxonomy" id="1123289"/>
    <lineage>
        <taxon>Bacteria</taxon>
        <taxon>Bacillati</taxon>
        <taxon>Bacillota</taxon>
        <taxon>Negativicutes</taxon>
        <taxon>Selenomonadales</taxon>
        <taxon>Sporomusaceae</taxon>
        <taxon>Sporomusa</taxon>
    </lineage>
</organism>
<dbReference type="PANTHER" id="PTHR37829:SF3">
    <property type="entry name" value="PROTEIN JAYE-RELATED"/>
    <property type="match status" value="1"/>
</dbReference>
<name>A0ABZ3IGK8_9FIRM</name>
<evidence type="ECO:0000259" key="2">
    <source>
        <dbReference type="Pfam" id="PF04865"/>
    </source>
</evidence>
<evidence type="ECO:0000259" key="3">
    <source>
        <dbReference type="Pfam" id="PF26078"/>
    </source>
</evidence>
<dbReference type="RefSeq" id="WP_094607724.1">
    <property type="nucleotide sequence ID" value="NZ_CP155573.1"/>
</dbReference>
<evidence type="ECO:0000313" key="5">
    <source>
        <dbReference type="EMBL" id="XFO64805.1"/>
    </source>
</evidence>
<dbReference type="InterPro" id="IPR058530">
    <property type="entry name" value="Baseplate_J-like_C"/>
</dbReference>
<feature type="domain" description="Baseplate protein J-like barrel" evidence="2">
    <location>
        <begin position="97"/>
        <end position="183"/>
    </location>
</feature>
<gene>
    <name evidence="5" type="ORF">SPSIL_009140</name>
</gene>
<protein>
    <recommendedName>
        <fullName evidence="7">Baseplate J-like protein</fullName>
    </recommendedName>
</protein>
<evidence type="ECO:0000313" key="6">
    <source>
        <dbReference type="Proteomes" id="UP000216752"/>
    </source>
</evidence>
<dbReference type="Pfam" id="PF04865">
    <property type="entry name" value="Baseplate_J"/>
    <property type="match status" value="1"/>
</dbReference>
<dbReference type="InterPro" id="IPR058531">
    <property type="entry name" value="Baseplate_J_M"/>
</dbReference>
<evidence type="ECO:0000256" key="1">
    <source>
        <dbReference type="ARBA" id="ARBA00038087"/>
    </source>
</evidence>
<dbReference type="EMBL" id="CP155573">
    <property type="protein sequence ID" value="XFO64805.1"/>
    <property type="molecule type" value="Genomic_DNA"/>
</dbReference>
<evidence type="ECO:0008006" key="7">
    <source>
        <dbReference type="Google" id="ProtNLM"/>
    </source>
</evidence>
<dbReference type="InterPro" id="IPR052399">
    <property type="entry name" value="Phage_Baseplate_Assmbl_Protein"/>
</dbReference>
<proteinExistence type="inferred from homology"/>
<accession>A0ABZ3IGK8</accession>
<dbReference type="Proteomes" id="UP000216752">
    <property type="component" value="Chromosome"/>
</dbReference>
<feature type="domain" description="Baseplate J-like central" evidence="3">
    <location>
        <begin position="204"/>
        <end position="275"/>
    </location>
</feature>
<dbReference type="PIRSF" id="PIRSF020481">
    <property type="entry name" value="BAP"/>
    <property type="match status" value="1"/>
</dbReference>
<evidence type="ECO:0000259" key="4">
    <source>
        <dbReference type="Pfam" id="PF26079"/>
    </source>
</evidence>
<comment type="similarity">
    <text evidence="1">Belongs to the Mu gp47/PBSX XkdT family.</text>
</comment>
<keyword evidence="6" id="KW-1185">Reference proteome</keyword>
<dbReference type="PANTHER" id="PTHR37829">
    <property type="entry name" value="PHAGE-LIKE ELEMENT PBSX PROTEIN XKDT"/>
    <property type="match status" value="1"/>
</dbReference>
<dbReference type="InterPro" id="IPR006949">
    <property type="entry name" value="Barrel_Baseplate_J-like"/>
</dbReference>
<sequence length="371" mass="39490">MANFNLPDITFAEKDSSTIETEIIDQYEETSGITLADADPRKKLLQSEVPIITGQRAVIDYSAKQNLLAYAAADFLDHIGVLVGCNRIAATAATATMRFSLLAVRTLSVTIPAGRLVTSGDGVFFATAAESTITAGSLYADVKVQCTKAGAKGNGYAVGTITTLVKPISYIVSATNITESEGGTDEETDDAYRERIQQAPESFSTAGPTGAYEYWAKTASSTIIDVSVTSPSAGVVAIYPLVTGGEIPGQEILDAVLEICNDEKIRPLTDNVQVLVPEQVSYSIDVSYWIDKTNESVASALQTAIEAVVTTYITWQKAELGRDIDPSELIYKMKAAGAKRVTVTSPTYLALTDSQVAKESTTTINYGGIES</sequence>
<dbReference type="InterPro" id="IPR014507">
    <property type="entry name" value="Baseplate_assembly_J_pred"/>
</dbReference>